<reference evidence="2 3" key="1">
    <citation type="submission" date="2018-12" db="EMBL/GenBank/DDBJ databases">
        <title>Draft genome sequence of Xylaria grammica IHI A82.</title>
        <authorList>
            <person name="Buettner E."/>
            <person name="Kellner H."/>
        </authorList>
    </citation>
    <scope>NUCLEOTIDE SEQUENCE [LARGE SCALE GENOMIC DNA]</scope>
    <source>
        <strain evidence="2 3">IHI A82</strain>
    </source>
</reference>
<name>A0A439CZ70_9PEZI</name>
<dbReference type="EMBL" id="RYZI01000254">
    <property type="protein sequence ID" value="RWA07505.1"/>
    <property type="molecule type" value="Genomic_DNA"/>
</dbReference>
<feature type="region of interest" description="Disordered" evidence="1">
    <location>
        <begin position="116"/>
        <end position="135"/>
    </location>
</feature>
<gene>
    <name evidence="2" type="ORF">EKO27_g7602</name>
</gene>
<sequence>MANTDKAEAYILTHGNTNKHTATNEQLPMATPSSMIGVEYPDCSSFNLQMPTTVPTGDPFMSTGAHGIPPTPFSHHSLPMSPENLDSEFMNYMPSPHMSLPNDPSHFQMEDLRRMDEMSGPSTTPSSFRRESVYSHRQMPSLREVRIANGSSTSATSPPPSPSGRGHRAEDANHILAELTAFGMAVFNTQAEIAGISSVVAEYLEWMRKAPSTNGQGPPKENPAVLEALETRVRELNALAGTRHMEAWRQSVNRLERIPGVGAMLNLFDNEMQRRSGETAEFFHTNYDICSPLAEQLMRKD</sequence>
<feature type="region of interest" description="Disordered" evidence="1">
    <location>
        <begin position="146"/>
        <end position="168"/>
    </location>
</feature>
<dbReference type="Proteomes" id="UP000286045">
    <property type="component" value="Unassembled WGS sequence"/>
</dbReference>
<organism evidence="2 3">
    <name type="scientific">Xylaria grammica</name>
    <dbReference type="NCBI Taxonomy" id="363999"/>
    <lineage>
        <taxon>Eukaryota</taxon>
        <taxon>Fungi</taxon>
        <taxon>Dikarya</taxon>
        <taxon>Ascomycota</taxon>
        <taxon>Pezizomycotina</taxon>
        <taxon>Sordariomycetes</taxon>
        <taxon>Xylariomycetidae</taxon>
        <taxon>Xylariales</taxon>
        <taxon>Xylariaceae</taxon>
        <taxon>Xylaria</taxon>
    </lineage>
</organism>
<accession>A0A439CZ70</accession>
<evidence type="ECO:0000313" key="3">
    <source>
        <dbReference type="Proteomes" id="UP000286045"/>
    </source>
</evidence>
<keyword evidence="3" id="KW-1185">Reference proteome</keyword>
<protein>
    <submittedName>
        <fullName evidence="2">Uncharacterized protein</fullName>
    </submittedName>
</protein>
<evidence type="ECO:0000313" key="2">
    <source>
        <dbReference type="EMBL" id="RWA07505.1"/>
    </source>
</evidence>
<dbReference type="AlphaFoldDB" id="A0A439CZ70"/>
<proteinExistence type="predicted"/>
<comment type="caution">
    <text evidence="2">The sequence shown here is derived from an EMBL/GenBank/DDBJ whole genome shotgun (WGS) entry which is preliminary data.</text>
</comment>
<evidence type="ECO:0000256" key="1">
    <source>
        <dbReference type="SAM" id="MobiDB-lite"/>
    </source>
</evidence>